<sequence length="415" mass="45196">METEEIQLAPPPRGTRGARTKRVRGIIFLKDVAALGLTAFGGPQAHMAMMLRLLVDKRRYLTAAELLELTALCQILPGPTSTQTITAIGYRLGGPNLAYLTVLVWMLPAVALMTLAGLTISYLDKDQVAHLVQYIQPIAVGFVAYSAYKISEKVIHTKTSVALMVAASMLAYRFQLPSVLPLLLIAGGVITTFRYRKMPVLEKKQPLNIEWANFALWLAVLVGAAILGHYTRSDQRMLPVRLFENFYRNGSLVFGGGQVLAPLLYAEFVEFKHYLTTQEFLSGLGLVQAMPGPNFSFASYIGALAMRQVGGGIGSQILGAVVAAAGIFMPGTLLIFFLIRFWDQLKQYRVVKASLEGINAVSAGLVCAATFLLYHPLPDTPVNLALVAATFLVLLWDKFPSYVIVLAGLAAGIIF</sequence>
<feature type="transmembrane region" description="Helical" evidence="7">
    <location>
        <begin position="353"/>
        <end position="374"/>
    </location>
</feature>
<keyword evidence="5 7" id="KW-1133">Transmembrane helix</keyword>
<reference evidence="8 9" key="1">
    <citation type="submission" date="2017-11" db="EMBL/GenBank/DDBJ databases">
        <title>Genomic Encyclopedia of Archaeal and Bacterial Type Strains, Phase II (KMG-II): From Individual Species to Whole Genera.</title>
        <authorList>
            <person name="Goeker M."/>
        </authorList>
    </citation>
    <scope>NUCLEOTIDE SEQUENCE [LARGE SCALE GENOMIC DNA]</scope>
    <source>
        <strain evidence="8 9">DSM 11115</strain>
    </source>
</reference>
<evidence type="ECO:0000256" key="6">
    <source>
        <dbReference type="ARBA" id="ARBA00023136"/>
    </source>
</evidence>
<comment type="subcellular location">
    <subcellularLocation>
        <location evidence="1">Cell membrane</location>
        <topology evidence="1">Multi-pass membrane protein</topology>
    </subcellularLocation>
</comment>
<comment type="similarity">
    <text evidence="2">Belongs to the chromate ion transporter (CHR) (TC 2.A.51) family.</text>
</comment>
<dbReference type="EMBL" id="PGFA01000004">
    <property type="protein sequence ID" value="PJJ48458.1"/>
    <property type="molecule type" value="Genomic_DNA"/>
</dbReference>
<dbReference type="AlphaFoldDB" id="A0A2M9ARY8"/>
<name>A0A2M9ARY8_9BACT</name>
<evidence type="ECO:0000256" key="5">
    <source>
        <dbReference type="ARBA" id="ARBA00022989"/>
    </source>
</evidence>
<dbReference type="Proteomes" id="UP000228535">
    <property type="component" value="Unassembled WGS sequence"/>
</dbReference>
<dbReference type="PANTHER" id="PTHR33567:SF3">
    <property type="entry name" value="CHROMATE ION TRANSPORTER (EUROFUNG)"/>
    <property type="match status" value="1"/>
</dbReference>
<keyword evidence="3" id="KW-1003">Cell membrane</keyword>
<feature type="transmembrane region" description="Helical" evidence="7">
    <location>
        <begin position="178"/>
        <end position="195"/>
    </location>
</feature>
<feature type="transmembrane region" description="Helical" evidence="7">
    <location>
        <begin position="128"/>
        <end position="148"/>
    </location>
</feature>
<feature type="transmembrane region" description="Helical" evidence="7">
    <location>
        <begin position="250"/>
        <end position="268"/>
    </location>
</feature>
<feature type="transmembrane region" description="Helical" evidence="7">
    <location>
        <begin position="97"/>
        <end position="122"/>
    </location>
</feature>
<dbReference type="InterPro" id="IPR003370">
    <property type="entry name" value="Chromate_transpt"/>
</dbReference>
<dbReference type="PANTHER" id="PTHR33567">
    <property type="entry name" value="CHROMATE ION TRANSPORTER (EUROFUNG)"/>
    <property type="match status" value="1"/>
</dbReference>
<evidence type="ECO:0000256" key="2">
    <source>
        <dbReference type="ARBA" id="ARBA00005262"/>
    </source>
</evidence>
<evidence type="ECO:0000313" key="9">
    <source>
        <dbReference type="Proteomes" id="UP000228535"/>
    </source>
</evidence>
<organism evidence="8 9">
    <name type="scientific">Hymenobacter chitinivorans DSM 11115</name>
    <dbReference type="NCBI Taxonomy" id="1121954"/>
    <lineage>
        <taxon>Bacteria</taxon>
        <taxon>Pseudomonadati</taxon>
        <taxon>Bacteroidota</taxon>
        <taxon>Cytophagia</taxon>
        <taxon>Cytophagales</taxon>
        <taxon>Hymenobacteraceae</taxon>
        <taxon>Hymenobacter</taxon>
    </lineage>
</organism>
<protein>
    <submittedName>
        <fullName evidence="8">Chromate transporter</fullName>
    </submittedName>
</protein>
<gene>
    <name evidence="8" type="ORF">CLV45_4166</name>
</gene>
<dbReference type="PIRSF" id="PIRSF004810">
    <property type="entry name" value="ChrA"/>
    <property type="match status" value="1"/>
</dbReference>
<evidence type="ECO:0000256" key="4">
    <source>
        <dbReference type="ARBA" id="ARBA00022692"/>
    </source>
</evidence>
<dbReference type="Pfam" id="PF02417">
    <property type="entry name" value="Chromate_transp"/>
    <property type="match status" value="2"/>
</dbReference>
<dbReference type="InterPro" id="IPR014047">
    <property type="entry name" value="Chr_Tranpt_l_chain"/>
</dbReference>
<feature type="transmembrane region" description="Helical" evidence="7">
    <location>
        <begin position="386"/>
        <end position="414"/>
    </location>
</feature>
<evidence type="ECO:0000256" key="1">
    <source>
        <dbReference type="ARBA" id="ARBA00004651"/>
    </source>
</evidence>
<proteinExistence type="inferred from homology"/>
<dbReference type="GO" id="GO:0015109">
    <property type="term" value="F:chromate transmembrane transporter activity"/>
    <property type="evidence" value="ECO:0007669"/>
    <property type="project" value="InterPro"/>
</dbReference>
<feature type="transmembrane region" description="Helical" evidence="7">
    <location>
        <begin position="280"/>
        <end position="305"/>
    </location>
</feature>
<accession>A0A2M9ARY8</accession>
<evidence type="ECO:0000313" key="8">
    <source>
        <dbReference type="EMBL" id="PJJ48458.1"/>
    </source>
</evidence>
<evidence type="ECO:0000256" key="7">
    <source>
        <dbReference type="SAM" id="Phobius"/>
    </source>
</evidence>
<keyword evidence="6 7" id="KW-0472">Membrane</keyword>
<feature type="transmembrane region" description="Helical" evidence="7">
    <location>
        <begin position="317"/>
        <end position="341"/>
    </location>
</feature>
<dbReference type="NCBIfam" id="TIGR00937">
    <property type="entry name" value="2A51"/>
    <property type="match status" value="1"/>
</dbReference>
<dbReference type="RefSeq" id="WP_245882938.1">
    <property type="nucleotide sequence ID" value="NZ_PGFA01000004.1"/>
</dbReference>
<feature type="transmembrane region" description="Helical" evidence="7">
    <location>
        <begin position="207"/>
        <end position="230"/>
    </location>
</feature>
<keyword evidence="9" id="KW-1185">Reference proteome</keyword>
<dbReference type="GO" id="GO:0005886">
    <property type="term" value="C:plasma membrane"/>
    <property type="evidence" value="ECO:0007669"/>
    <property type="project" value="UniProtKB-SubCell"/>
</dbReference>
<comment type="caution">
    <text evidence="8">The sequence shown here is derived from an EMBL/GenBank/DDBJ whole genome shotgun (WGS) entry which is preliminary data.</text>
</comment>
<keyword evidence="4 7" id="KW-0812">Transmembrane</keyword>
<evidence type="ECO:0000256" key="3">
    <source>
        <dbReference type="ARBA" id="ARBA00022475"/>
    </source>
</evidence>